<sequence length="153" mass="17214">MTRPLAGSNPLVLFVVAIASHFILDAIPHRDYRLDSVIRNGEGKQARVLGVRYDHVWWDITKLLIDGLVGAGALFYIMQPPLTVSGILPFVLTVIGAALPDFLQLVFWFFPKWPIALIHRFHKWVHTPHEPSKMIGFSIQGVVIAASLIILLW</sequence>
<feature type="transmembrane region" description="Helical" evidence="1">
    <location>
        <begin position="6"/>
        <end position="24"/>
    </location>
</feature>
<dbReference type="AlphaFoldDB" id="A0A2H0TDW9"/>
<feature type="transmembrane region" description="Helical" evidence="1">
    <location>
        <begin position="56"/>
        <end position="78"/>
    </location>
</feature>
<name>A0A2H0TDW9_9BACT</name>
<evidence type="ECO:0000256" key="1">
    <source>
        <dbReference type="SAM" id="Phobius"/>
    </source>
</evidence>
<evidence type="ECO:0000313" key="3">
    <source>
        <dbReference type="Proteomes" id="UP000231503"/>
    </source>
</evidence>
<gene>
    <name evidence="2" type="ORF">COU47_01515</name>
</gene>
<keyword evidence="1" id="KW-0812">Transmembrane</keyword>
<protein>
    <submittedName>
        <fullName evidence="2">Uncharacterized protein</fullName>
    </submittedName>
</protein>
<keyword evidence="1" id="KW-0472">Membrane</keyword>
<dbReference type="Proteomes" id="UP000231503">
    <property type="component" value="Unassembled WGS sequence"/>
</dbReference>
<dbReference type="EMBL" id="PFCO01000003">
    <property type="protein sequence ID" value="PIR69742.1"/>
    <property type="molecule type" value="Genomic_DNA"/>
</dbReference>
<feature type="transmembrane region" description="Helical" evidence="1">
    <location>
        <begin position="90"/>
        <end position="110"/>
    </location>
</feature>
<evidence type="ECO:0000313" key="2">
    <source>
        <dbReference type="EMBL" id="PIR69742.1"/>
    </source>
</evidence>
<proteinExistence type="predicted"/>
<feature type="transmembrane region" description="Helical" evidence="1">
    <location>
        <begin position="131"/>
        <end position="152"/>
    </location>
</feature>
<comment type="caution">
    <text evidence="2">The sequence shown here is derived from an EMBL/GenBank/DDBJ whole genome shotgun (WGS) entry which is preliminary data.</text>
</comment>
<accession>A0A2H0TDW9</accession>
<organism evidence="2 3">
    <name type="scientific">Candidatus Niyogibacteria bacterium CG10_big_fil_rev_8_21_14_0_10_46_36</name>
    <dbReference type="NCBI Taxonomy" id="1974726"/>
    <lineage>
        <taxon>Bacteria</taxon>
        <taxon>Candidatus Niyogiibacteriota</taxon>
    </lineage>
</organism>
<keyword evidence="1" id="KW-1133">Transmembrane helix</keyword>
<reference evidence="3" key="1">
    <citation type="submission" date="2017-09" db="EMBL/GenBank/DDBJ databases">
        <title>Depth-based differentiation of microbial function through sediment-hosted aquifers and enrichment of novel symbionts in the deep terrestrial subsurface.</title>
        <authorList>
            <person name="Probst A.J."/>
            <person name="Ladd B."/>
            <person name="Jarett J.K."/>
            <person name="Geller-Mcgrath D.E."/>
            <person name="Sieber C.M.K."/>
            <person name="Emerson J.B."/>
            <person name="Anantharaman K."/>
            <person name="Thomas B.C."/>
            <person name="Malmstrom R."/>
            <person name="Stieglmeier M."/>
            <person name="Klingl A."/>
            <person name="Woyke T."/>
            <person name="Ryan C.M."/>
            <person name="Banfield J.F."/>
        </authorList>
    </citation>
    <scope>NUCLEOTIDE SEQUENCE [LARGE SCALE GENOMIC DNA]</scope>
</reference>